<keyword evidence="1" id="KW-0732">Signal</keyword>
<keyword evidence="3" id="KW-1185">Reference proteome</keyword>
<accession>A0A6A4HGR6</accession>
<name>A0A6A4HGR6_9AGAR</name>
<evidence type="ECO:0000256" key="1">
    <source>
        <dbReference type="SAM" id="SignalP"/>
    </source>
</evidence>
<evidence type="ECO:0008006" key="4">
    <source>
        <dbReference type="Google" id="ProtNLM"/>
    </source>
</evidence>
<organism evidence="2 3">
    <name type="scientific">Gymnopus androsaceus JB14</name>
    <dbReference type="NCBI Taxonomy" id="1447944"/>
    <lineage>
        <taxon>Eukaryota</taxon>
        <taxon>Fungi</taxon>
        <taxon>Dikarya</taxon>
        <taxon>Basidiomycota</taxon>
        <taxon>Agaricomycotina</taxon>
        <taxon>Agaricomycetes</taxon>
        <taxon>Agaricomycetidae</taxon>
        <taxon>Agaricales</taxon>
        <taxon>Marasmiineae</taxon>
        <taxon>Omphalotaceae</taxon>
        <taxon>Gymnopus</taxon>
    </lineage>
</organism>
<dbReference type="AlphaFoldDB" id="A0A6A4HGR6"/>
<reference evidence="2" key="1">
    <citation type="journal article" date="2019" name="Environ. Microbiol.">
        <title>Fungal ecological strategies reflected in gene transcription - a case study of two litter decomposers.</title>
        <authorList>
            <person name="Barbi F."/>
            <person name="Kohler A."/>
            <person name="Barry K."/>
            <person name="Baskaran P."/>
            <person name="Daum C."/>
            <person name="Fauchery L."/>
            <person name="Ihrmark K."/>
            <person name="Kuo A."/>
            <person name="LaButti K."/>
            <person name="Lipzen A."/>
            <person name="Morin E."/>
            <person name="Grigoriev I.V."/>
            <person name="Henrissat B."/>
            <person name="Lindahl B."/>
            <person name="Martin F."/>
        </authorList>
    </citation>
    <scope>NUCLEOTIDE SEQUENCE</scope>
    <source>
        <strain evidence="2">JB14</strain>
    </source>
</reference>
<dbReference type="EMBL" id="ML769519">
    <property type="protein sequence ID" value="KAE9396115.1"/>
    <property type="molecule type" value="Genomic_DNA"/>
</dbReference>
<gene>
    <name evidence="2" type="ORF">BT96DRAFT_764411</name>
</gene>
<feature type="chain" id="PRO_5025375549" description="Fungal calcium binding protein domain-containing protein" evidence="1">
    <location>
        <begin position="23"/>
        <end position="127"/>
    </location>
</feature>
<dbReference type="OrthoDB" id="3049883at2759"/>
<protein>
    <recommendedName>
        <fullName evidence="4">Fungal calcium binding protein domain-containing protein</fullName>
    </recommendedName>
</protein>
<evidence type="ECO:0000313" key="3">
    <source>
        <dbReference type="Proteomes" id="UP000799118"/>
    </source>
</evidence>
<sequence>MKSFSSLLPFLTLALAFGLSNAARIANQRRGVTAFTRQDSECSNAEWCIVSLAELPLQITTCLEALNDIGEVVSDDPPDPIKVVSQGADCIAEATLAAVELPSHCSGCTAVLDGECPSDKVPCTGPP</sequence>
<evidence type="ECO:0000313" key="2">
    <source>
        <dbReference type="EMBL" id="KAE9396115.1"/>
    </source>
</evidence>
<proteinExistence type="predicted"/>
<dbReference type="Proteomes" id="UP000799118">
    <property type="component" value="Unassembled WGS sequence"/>
</dbReference>
<feature type="signal peptide" evidence="1">
    <location>
        <begin position="1"/>
        <end position="22"/>
    </location>
</feature>
<feature type="non-terminal residue" evidence="2">
    <location>
        <position position="127"/>
    </location>
</feature>